<accession>A0A7W9FLQ8</accession>
<organism evidence="1 2">
    <name type="scientific">Prosthecomicrobium pneumaticum</name>
    <dbReference type="NCBI Taxonomy" id="81895"/>
    <lineage>
        <taxon>Bacteria</taxon>
        <taxon>Pseudomonadati</taxon>
        <taxon>Pseudomonadota</taxon>
        <taxon>Alphaproteobacteria</taxon>
        <taxon>Hyphomicrobiales</taxon>
        <taxon>Kaistiaceae</taxon>
        <taxon>Prosthecomicrobium</taxon>
    </lineage>
</organism>
<name>A0A7W9FLQ8_9HYPH</name>
<dbReference type="EMBL" id="JACHOO010000003">
    <property type="protein sequence ID" value="MBB5752984.1"/>
    <property type="molecule type" value="Genomic_DNA"/>
</dbReference>
<reference evidence="1 2" key="1">
    <citation type="submission" date="2020-08" db="EMBL/GenBank/DDBJ databases">
        <title>Genomic Encyclopedia of Type Strains, Phase IV (KMG-IV): sequencing the most valuable type-strain genomes for metagenomic binning, comparative biology and taxonomic classification.</title>
        <authorList>
            <person name="Goeker M."/>
        </authorList>
    </citation>
    <scope>NUCLEOTIDE SEQUENCE [LARGE SCALE GENOMIC DNA]</scope>
    <source>
        <strain evidence="1 2">DSM 16268</strain>
    </source>
</reference>
<dbReference type="AlphaFoldDB" id="A0A7W9FLQ8"/>
<dbReference type="RefSeq" id="WP_183855260.1">
    <property type="nucleotide sequence ID" value="NZ_JACHOO010000003.1"/>
</dbReference>
<protein>
    <submittedName>
        <fullName evidence="1">Uncharacterized protein (DUF2336 family)</fullName>
    </submittedName>
</protein>
<sequence>MDALADVMADDYRSGSEGASAERRGELFRHVTALLVLVVDRCLQEHLDVYDAVPVRLADMVAPPMRGEAAHRLAGLGRAPAGIVRRLALDDIEVAAPLLGHSTALDENDLVAIACSRGEPHRLAIAARSGLSARVAETLVVHGDDPVRRAVAGNRSAAISARAFHCLYDQARRDPVLRRLLAARDDVPRLLLTH</sequence>
<dbReference type="InterPro" id="IPR019285">
    <property type="entry name" value="DUF2336"/>
</dbReference>
<comment type="caution">
    <text evidence="1">The sequence shown here is derived from an EMBL/GenBank/DDBJ whole genome shotgun (WGS) entry which is preliminary data.</text>
</comment>
<evidence type="ECO:0000313" key="1">
    <source>
        <dbReference type="EMBL" id="MBB5752984.1"/>
    </source>
</evidence>
<gene>
    <name evidence="1" type="ORF">GGQ63_002038</name>
</gene>
<keyword evidence="2" id="KW-1185">Reference proteome</keyword>
<proteinExistence type="predicted"/>
<dbReference type="Proteomes" id="UP000523821">
    <property type="component" value="Unassembled WGS sequence"/>
</dbReference>
<evidence type="ECO:0000313" key="2">
    <source>
        <dbReference type="Proteomes" id="UP000523821"/>
    </source>
</evidence>
<dbReference type="Pfam" id="PF10098">
    <property type="entry name" value="DUF2336"/>
    <property type="match status" value="1"/>
</dbReference>